<accession>A0ACD1IM10</accession>
<reference evidence="1" key="1">
    <citation type="submission" date="2018-02" db="EMBL/GenBank/DDBJ databases">
        <title>The genomes of Aspergillus section Nigri reveals drivers in fungal speciation.</title>
        <authorList>
            <consortium name="DOE Joint Genome Institute"/>
            <person name="Vesth T.C."/>
            <person name="Nybo J."/>
            <person name="Theobald S."/>
            <person name="Brandl J."/>
            <person name="Frisvad J.C."/>
            <person name="Nielsen K.F."/>
            <person name="Lyhne E.K."/>
            <person name="Kogle M.E."/>
            <person name="Kuo A."/>
            <person name="Riley R."/>
            <person name="Clum A."/>
            <person name="Nolan M."/>
            <person name="Lipzen A."/>
            <person name="Salamov A."/>
            <person name="Henrissat B."/>
            <person name="Wiebenga A."/>
            <person name="De vries R.P."/>
            <person name="Grigoriev I.V."/>
            <person name="Mortensen U.H."/>
            <person name="Andersen M.R."/>
            <person name="Baker S.E."/>
        </authorList>
    </citation>
    <scope>NUCLEOTIDE SEQUENCE</scope>
    <source>
        <strain evidence="1">CBS 115574</strain>
    </source>
</reference>
<evidence type="ECO:0000313" key="2">
    <source>
        <dbReference type="Proteomes" id="UP000249748"/>
    </source>
</evidence>
<feature type="non-terminal residue" evidence="1">
    <location>
        <position position="1"/>
    </location>
</feature>
<dbReference type="Proteomes" id="UP000249748">
    <property type="component" value="Unassembled WGS sequence"/>
</dbReference>
<protein>
    <submittedName>
        <fullName evidence="1">P-loop containing nucleoside triphosphate hydrolase protein</fullName>
    </submittedName>
</protein>
<evidence type="ECO:0000313" key="1">
    <source>
        <dbReference type="EMBL" id="RAK91527.1"/>
    </source>
</evidence>
<dbReference type="EMBL" id="KZ824541">
    <property type="protein sequence ID" value="RAK91527.1"/>
    <property type="molecule type" value="Genomic_DNA"/>
</dbReference>
<name>A0ACD1IM10_9EURO</name>
<keyword evidence="2" id="KW-1185">Reference proteome</keyword>
<gene>
    <name evidence="1" type="ORF">BO79DRAFT_141043</name>
</gene>
<keyword evidence="1" id="KW-0378">Hydrolase</keyword>
<sequence length="98" mass="10767">PSGVGEDALIKKLFDLHPDTFAFTVSHSTRAPRVGEIHGKNYFSIDKAMFGDLISQDAFVKYATFGGNQYGTSKRTISDQMEKGPVVVLDIKMNGVKQ</sequence>
<organism evidence="1 2">
    <name type="scientific">Aspergillus costaricaensis CBS 115574</name>
    <dbReference type="NCBI Taxonomy" id="1448317"/>
    <lineage>
        <taxon>Eukaryota</taxon>
        <taxon>Fungi</taxon>
        <taxon>Dikarya</taxon>
        <taxon>Ascomycota</taxon>
        <taxon>Pezizomycotina</taxon>
        <taxon>Eurotiomycetes</taxon>
        <taxon>Eurotiomycetidae</taxon>
        <taxon>Eurotiales</taxon>
        <taxon>Aspergillaceae</taxon>
        <taxon>Aspergillus</taxon>
        <taxon>Aspergillus subgen. Circumdati</taxon>
    </lineage>
</organism>
<proteinExistence type="predicted"/>